<dbReference type="PANTHER" id="PTHR38431:SF1">
    <property type="entry name" value="BLL2305 PROTEIN"/>
    <property type="match status" value="1"/>
</dbReference>
<keyword evidence="4" id="KW-1185">Reference proteome</keyword>
<protein>
    <recommendedName>
        <fullName evidence="5">Excisionase</fullName>
    </recommendedName>
</protein>
<proteinExistence type="predicted"/>
<reference evidence="3 4" key="1">
    <citation type="submission" date="2015-09" db="EMBL/GenBank/DDBJ databases">
        <title>Genome sequencing project for genomic taxonomy and phylogenomics of Bacillus-like bacteria.</title>
        <authorList>
            <person name="Liu B."/>
            <person name="Wang J."/>
            <person name="Zhu Y."/>
            <person name="Liu G."/>
            <person name="Chen Q."/>
            <person name="Chen Z."/>
            <person name="Lan J."/>
            <person name="Che J."/>
            <person name="Ge C."/>
            <person name="Shi H."/>
            <person name="Pan Z."/>
            <person name="Liu X."/>
        </authorList>
    </citation>
    <scope>NUCLEOTIDE SEQUENCE [LARGE SCALE GENOMIC DNA]</scope>
    <source>
        <strain evidence="3 4">FJAT-18043</strain>
    </source>
</reference>
<dbReference type="InterPro" id="IPR024370">
    <property type="entry name" value="PBP_domain"/>
</dbReference>
<accession>A0A0Q3QN66</accession>
<dbReference type="Gene3D" id="3.40.190.10">
    <property type="entry name" value="Periplasmic binding protein-like II"/>
    <property type="match status" value="1"/>
</dbReference>
<sequence length="310" mass="35109">MSDNDVSYTIEEVASLLKVSKLTVYDLIKKNELPSYRVGRQMRVDMKDLEEYKNRKKTGGSIRVPVSKQSIPEIQPKSFVISGQDLALDLLAKQLEKGETELRPLRVYSGSLNSLISMYNNQCDLVSLHLFDGDTGTYNIPYVKKILTGFPFIVINFLSRWAGLYVKNGNPKNIKGWADLNREDVKIINRERGSGARILLDEQLRVHGIKSSEVNGYYREETSHLTIASAIAGEKADIGIGIEKAAKIVGVEFIPLIKERYDLVLIKREENKDIIQQIKDILSSGEMKKDIHLMGDYDITETGKVMYETF</sequence>
<dbReference type="InterPro" id="IPR010093">
    <property type="entry name" value="SinI_DNA-bd"/>
</dbReference>
<dbReference type="InterPro" id="IPR041657">
    <property type="entry name" value="HTH_17"/>
</dbReference>
<dbReference type="RefSeq" id="WP_053476113.1">
    <property type="nucleotide sequence ID" value="NZ_CP041305.1"/>
</dbReference>
<dbReference type="STRING" id="1637975.AN957_14075"/>
<dbReference type="NCBIfam" id="TIGR01764">
    <property type="entry name" value="excise"/>
    <property type="match status" value="1"/>
</dbReference>
<evidence type="ECO:0000259" key="2">
    <source>
        <dbReference type="Pfam" id="PF12728"/>
    </source>
</evidence>
<dbReference type="EMBL" id="LJIX01000006">
    <property type="protein sequence ID" value="KQL19577.1"/>
    <property type="molecule type" value="Genomic_DNA"/>
</dbReference>
<dbReference type="PANTHER" id="PTHR38431">
    <property type="entry name" value="BLL2305 PROTEIN"/>
    <property type="match status" value="1"/>
</dbReference>
<gene>
    <name evidence="3" type="ORF">AN957_14075</name>
</gene>
<comment type="caution">
    <text evidence="3">The sequence shown here is derived from an EMBL/GenBank/DDBJ whole genome shotgun (WGS) entry which is preliminary data.</text>
</comment>
<dbReference type="AlphaFoldDB" id="A0A0Q3QN66"/>
<dbReference type="GO" id="GO:0003677">
    <property type="term" value="F:DNA binding"/>
    <property type="evidence" value="ECO:0007669"/>
    <property type="project" value="InterPro"/>
</dbReference>
<name>A0A0Q3QN66_9BACI</name>
<dbReference type="SUPFAM" id="SSF53850">
    <property type="entry name" value="Periplasmic binding protein-like II"/>
    <property type="match status" value="1"/>
</dbReference>
<dbReference type="Proteomes" id="UP000050996">
    <property type="component" value="Unassembled WGS sequence"/>
</dbReference>
<evidence type="ECO:0000313" key="4">
    <source>
        <dbReference type="Proteomes" id="UP000050996"/>
    </source>
</evidence>
<dbReference type="Pfam" id="PF12728">
    <property type="entry name" value="HTH_17"/>
    <property type="match status" value="1"/>
</dbReference>
<organism evidence="3 4">
    <name type="scientific">Cytobacillus solani</name>
    <dbReference type="NCBI Taxonomy" id="1637975"/>
    <lineage>
        <taxon>Bacteria</taxon>
        <taxon>Bacillati</taxon>
        <taxon>Bacillota</taxon>
        <taxon>Bacilli</taxon>
        <taxon>Bacillales</taxon>
        <taxon>Bacillaceae</taxon>
        <taxon>Cytobacillus</taxon>
    </lineage>
</organism>
<evidence type="ECO:0000313" key="3">
    <source>
        <dbReference type="EMBL" id="KQL19577.1"/>
    </source>
</evidence>
<evidence type="ECO:0000259" key="1">
    <source>
        <dbReference type="Pfam" id="PF12727"/>
    </source>
</evidence>
<feature type="domain" description="Helix-turn-helix" evidence="2">
    <location>
        <begin position="8"/>
        <end position="56"/>
    </location>
</feature>
<feature type="domain" description="PBP" evidence="1">
    <location>
        <begin position="93"/>
        <end position="282"/>
    </location>
</feature>
<dbReference type="Pfam" id="PF12727">
    <property type="entry name" value="PBP_like"/>
    <property type="match status" value="1"/>
</dbReference>
<dbReference type="PATRIC" id="fig|1637975.4.peg.2680"/>
<evidence type="ECO:0008006" key="5">
    <source>
        <dbReference type="Google" id="ProtNLM"/>
    </source>
</evidence>